<evidence type="ECO:0000259" key="2">
    <source>
        <dbReference type="PROSITE" id="PS51186"/>
    </source>
</evidence>
<evidence type="ECO:0000313" key="3">
    <source>
        <dbReference type="EMBL" id="GAA2488915.1"/>
    </source>
</evidence>
<sequence length="174" mass="18589">MAEDAWHLRPLTVGDCDELGRVHMAVWREAYADLMPADYLAGLSDERCADSWREIAARAGGGSGSGAGDEARTLVVVDAAGNLAGFGSAGPSRDEDAPTPWELYAVNLASRARGTGVADRLLDELVGPRAATLWVVEGNARARAFYRRRGFADEGGRDVHPATGTPEVRMIRHA</sequence>
<organism evidence="3 4">
    <name type="scientific">Terrabacter carboxydivorans</name>
    <dbReference type="NCBI Taxonomy" id="619730"/>
    <lineage>
        <taxon>Bacteria</taxon>
        <taxon>Bacillati</taxon>
        <taxon>Actinomycetota</taxon>
        <taxon>Actinomycetes</taxon>
        <taxon>Micrococcales</taxon>
        <taxon>Intrasporangiaceae</taxon>
        <taxon>Terrabacter</taxon>
    </lineage>
</organism>
<reference evidence="3 4" key="1">
    <citation type="journal article" date="2019" name="Int. J. Syst. Evol. Microbiol.">
        <title>The Global Catalogue of Microorganisms (GCM) 10K type strain sequencing project: providing services to taxonomists for standard genome sequencing and annotation.</title>
        <authorList>
            <consortium name="The Broad Institute Genomics Platform"/>
            <consortium name="The Broad Institute Genome Sequencing Center for Infectious Disease"/>
            <person name="Wu L."/>
            <person name="Ma J."/>
        </authorList>
    </citation>
    <scope>NUCLEOTIDE SEQUENCE [LARGE SCALE GENOMIC DNA]</scope>
    <source>
        <strain evidence="3 4">JCM 16259</strain>
    </source>
</reference>
<dbReference type="SUPFAM" id="SSF55729">
    <property type="entry name" value="Acyl-CoA N-acyltransferases (Nat)"/>
    <property type="match status" value="1"/>
</dbReference>
<dbReference type="Gene3D" id="3.40.630.30">
    <property type="match status" value="1"/>
</dbReference>
<dbReference type="EMBL" id="BAAARE010000012">
    <property type="protein sequence ID" value="GAA2488915.1"/>
    <property type="molecule type" value="Genomic_DNA"/>
</dbReference>
<dbReference type="InterPro" id="IPR016181">
    <property type="entry name" value="Acyl_CoA_acyltransferase"/>
</dbReference>
<evidence type="ECO:0000256" key="1">
    <source>
        <dbReference type="SAM" id="MobiDB-lite"/>
    </source>
</evidence>
<evidence type="ECO:0000313" key="4">
    <source>
        <dbReference type="Proteomes" id="UP001500730"/>
    </source>
</evidence>
<dbReference type="Pfam" id="PF00583">
    <property type="entry name" value="Acetyltransf_1"/>
    <property type="match status" value="1"/>
</dbReference>
<proteinExistence type="predicted"/>
<dbReference type="RefSeq" id="WP_344255618.1">
    <property type="nucleotide sequence ID" value="NZ_BAAARE010000012.1"/>
</dbReference>
<gene>
    <name evidence="3" type="ORF">GCM10009858_28720</name>
</gene>
<feature type="domain" description="N-acetyltransferase" evidence="2">
    <location>
        <begin position="6"/>
        <end position="174"/>
    </location>
</feature>
<comment type="caution">
    <text evidence="3">The sequence shown here is derived from an EMBL/GenBank/DDBJ whole genome shotgun (WGS) entry which is preliminary data.</text>
</comment>
<keyword evidence="4" id="KW-1185">Reference proteome</keyword>
<dbReference type="Proteomes" id="UP001500730">
    <property type="component" value="Unassembled WGS sequence"/>
</dbReference>
<dbReference type="InterPro" id="IPR000182">
    <property type="entry name" value="GNAT_dom"/>
</dbReference>
<feature type="region of interest" description="Disordered" evidence="1">
    <location>
        <begin position="155"/>
        <end position="174"/>
    </location>
</feature>
<name>A0ABN3LRA2_9MICO</name>
<protein>
    <submittedName>
        <fullName evidence="3">GNAT family N-acetyltransferase</fullName>
    </submittedName>
</protein>
<dbReference type="PROSITE" id="PS51186">
    <property type="entry name" value="GNAT"/>
    <property type="match status" value="1"/>
</dbReference>
<accession>A0ABN3LRA2</accession>